<accession>A0AAV4R2C3</accession>
<dbReference type="GO" id="GO:0016787">
    <property type="term" value="F:hydrolase activity"/>
    <property type="evidence" value="ECO:0007669"/>
    <property type="project" value="UniProtKB-KW"/>
</dbReference>
<comment type="similarity">
    <text evidence="1">Belongs to the AB hydrolase superfamily.</text>
</comment>
<sequence>MIHSARGMGRVLNSILQTPKSHKGADIYQRYHLLRNFSVHNVHNVKEIEIPVPYGKIAAKAWGNEKAYPVLAFHGWLDNCGTFDRLIPLLSDKFYFVAIDAPGQGRSSHIPPGTLYTDMSIMIDFKRVADFLGWEKFHIMGHSLGGAFALMFSSIFPDLVSKVVLIDIAKPMSTPLDLVLDVKISGISRFMKIEKKLLNPPPVYEPESAVERLMKGMHNEISEEGARALLKRGSKPSSCGKGIIFTRDLRFKPTEYLSMRSHEANEQFMSHLRCELLVILANKTSPYYQPDEPEIVTRFLDFYAKHLEGFTLEHVDGNHFVHLNNPEIIAPIINKFLTKESRTK</sequence>
<dbReference type="PANTHER" id="PTHR43798">
    <property type="entry name" value="MONOACYLGLYCEROL LIPASE"/>
    <property type="match status" value="1"/>
</dbReference>
<organism evidence="4 5">
    <name type="scientific">Caerostris darwini</name>
    <dbReference type="NCBI Taxonomy" id="1538125"/>
    <lineage>
        <taxon>Eukaryota</taxon>
        <taxon>Metazoa</taxon>
        <taxon>Ecdysozoa</taxon>
        <taxon>Arthropoda</taxon>
        <taxon>Chelicerata</taxon>
        <taxon>Arachnida</taxon>
        <taxon>Araneae</taxon>
        <taxon>Araneomorphae</taxon>
        <taxon>Entelegynae</taxon>
        <taxon>Araneoidea</taxon>
        <taxon>Araneidae</taxon>
        <taxon>Caerostris</taxon>
    </lineage>
</organism>
<feature type="domain" description="AB hydrolase-1" evidence="3">
    <location>
        <begin position="68"/>
        <end position="175"/>
    </location>
</feature>
<comment type="caution">
    <text evidence="4">The sequence shown here is derived from an EMBL/GenBank/DDBJ whole genome shotgun (WGS) entry which is preliminary data.</text>
</comment>
<gene>
    <name evidence="4" type="primary">SERHL2</name>
    <name evidence="4" type="ORF">CDAR_126291</name>
</gene>
<evidence type="ECO:0000256" key="2">
    <source>
        <dbReference type="ARBA" id="ARBA00022801"/>
    </source>
</evidence>
<dbReference type="EMBL" id="BPLQ01005633">
    <property type="protein sequence ID" value="GIY16078.1"/>
    <property type="molecule type" value="Genomic_DNA"/>
</dbReference>
<name>A0AAV4R2C3_9ARAC</name>
<dbReference type="Gene3D" id="3.40.50.1820">
    <property type="entry name" value="alpha/beta hydrolase"/>
    <property type="match status" value="1"/>
</dbReference>
<dbReference type="PANTHER" id="PTHR43798:SF14">
    <property type="entry name" value="SERINE HYDROLASE-LIKE PROTEIN DDB_G0286239"/>
    <property type="match status" value="1"/>
</dbReference>
<keyword evidence="5" id="KW-1185">Reference proteome</keyword>
<dbReference type="InterPro" id="IPR000073">
    <property type="entry name" value="AB_hydrolase_1"/>
</dbReference>
<dbReference type="Pfam" id="PF00561">
    <property type="entry name" value="Abhydrolase_1"/>
    <property type="match status" value="1"/>
</dbReference>
<dbReference type="AlphaFoldDB" id="A0AAV4R2C3"/>
<dbReference type="GO" id="GO:0016020">
    <property type="term" value="C:membrane"/>
    <property type="evidence" value="ECO:0007669"/>
    <property type="project" value="TreeGrafter"/>
</dbReference>
<reference evidence="4 5" key="1">
    <citation type="submission" date="2021-06" db="EMBL/GenBank/DDBJ databases">
        <title>Caerostris darwini draft genome.</title>
        <authorList>
            <person name="Kono N."/>
            <person name="Arakawa K."/>
        </authorList>
    </citation>
    <scope>NUCLEOTIDE SEQUENCE [LARGE SCALE GENOMIC DNA]</scope>
</reference>
<dbReference type="Proteomes" id="UP001054837">
    <property type="component" value="Unassembled WGS sequence"/>
</dbReference>
<keyword evidence="2 4" id="KW-0378">Hydrolase</keyword>
<evidence type="ECO:0000313" key="4">
    <source>
        <dbReference type="EMBL" id="GIY16078.1"/>
    </source>
</evidence>
<protein>
    <submittedName>
        <fullName evidence="4">Serine hydrolase-like protein 2</fullName>
    </submittedName>
</protein>
<dbReference type="PRINTS" id="PR00111">
    <property type="entry name" value="ABHYDROLASE"/>
</dbReference>
<dbReference type="SUPFAM" id="SSF53474">
    <property type="entry name" value="alpha/beta-Hydrolases"/>
    <property type="match status" value="1"/>
</dbReference>
<evidence type="ECO:0000259" key="3">
    <source>
        <dbReference type="Pfam" id="PF00561"/>
    </source>
</evidence>
<dbReference type="InterPro" id="IPR050266">
    <property type="entry name" value="AB_hydrolase_sf"/>
</dbReference>
<proteinExistence type="inferred from homology"/>
<evidence type="ECO:0000256" key="1">
    <source>
        <dbReference type="ARBA" id="ARBA00008645"/>
    </source>
</evidence>
<dbReference type="InterPro" id="IPR029058">
    <property type="entry name" value="AB_hydrolase_fold"/>
</dbReference>
<evidence type="ECO:0000313" key="5">
    <source>
        <dbReference type="Proteomes" id="UP001054837"/>
    </source>
</evidence>